<dbReference type="SUPFAM" id="SSF51126">
    <property type="entry name" value="Pectin lyase-like"/>
    <property type="match status" value="1"/>
</dbReference>
<dbReference type="PANTHER" id="PTHR42970">
    <property type="entry name" value="PECTATE LYASE C-RELATED"/>
    <property type="match status" value="1"/>
</dbReference>
<protein>
    <submittedName>
        <fullName evidence="3">Polysaccharide lyase family 1 protein</fullName>
    </submittedName>
</protein>
<dbReference type="Gene3D" id="2.160.20.10">
    <property type="entry name" value="Single-stranded right-handed beta-helix, Pectin lyase-like"/>
    <property type="match status" value="1"/>
</dbReference>
<sequence length="409" mass="44429">MLAQLPAFPGAEGFGALATGGRGGEVYVVTNLADSGRGSFRDAVSKPNRTVVFNVSGVIRHTERIQVASNITIAGETSPGVGIVIYGVGASFSNSKNIIVRYIRFRGSINMPRGKCTLTADDAQDIIFDHCSVQWGRWDNLHIQNSNNITLQHCIIGEAIDPQRFGALLERPTNLTIHNSLWIDNTSRNPKAKAAIEYINNVVYNWGTGGGFVGGHSAADHYQDIINNYFVAGPNSNPGFFSMFSATDHVYHTGNMTDMNRDGILNGRAVADTDFVKKEGPTFIAARQHKAPIPVTVTDAATAFTRILTNAGASLQYDAVDQRLLDYAKTIGKEGAIFKTEADAGGQPDIAITYGPKDSDADGIPDAWRSKQKLKQKSTAINPKTGYSYLEEYCHRLIAERSKQNALQQ</sequence>
<accession>A0ABW6A5C3</accession>
<dbReference type="RefSeq" id="WP_386099118.1">
    <property type="nucleotide sequence ID" value="NZ_JBHUOZ010000003.1"/>
</dbReference>
<evidence type="ECO:0000313" key="4">
    <source>
        <dbReference type="Proteomes" id="UP001597511"/>
    </source>
</evidence>
<keyword evidence="3" id="KW-0456">Lyase</keyword>
<evidence type="ECO:0000256" key="2">
    <source>
        <dbReference type="ARBA" id="ARBA00023180"/>
    </source>
</evidence>
<proteinExistence type="predicted"/>
<dbReference type="PANTHER" id="PTHR42970:SF1">
    <property type="entry name" value="PECTATE LYASE C-RELATED"/>
    <property type="match status" value="1"/>
</dbReference>
<dbReference type="InterPro" id="IPR012334">
    <property type="entry name" value="Pectin_lyas_fold"/>
</dbReference>
<dbReference type="EMBL" id="JBHUOZ010000003">
    <property type="protein sequence ID" value="MFD2920550.1"/>
    <property type="molecule type" value="Genomic_DNA"/>
</dbReference>
<keyword evidence="2" id="KW-0325">Glycoprotein</keyword>
<evidence type="ECO:0000256" key="1">
    <source>
        <dbReference type="ARBA" id="ARBA00022723"/>
    </source>
</evidence>
<comment type="caution">
    <text evidence="3">The sequence shown here is derived from an EMBL/GenBank/DDBJ whole genome shotgun (WGS) entry which is preliminary data.</text>
</comment>
<reference evidence="4" key="1">
    <citation type="journal article" date="2019" name="Int. J. Syst. Evol. Microbiol.">
        <title>The Global Catalogue of Microorganisms (GCM) 10K type strain sequencing project: providing services to taxonomists for standard genome sequencing and annotation.</title>
        <authorList>
            <consortium name="The Broad Institute Genomics Platform"/>
            <consortium name="The Broad Institute Genome Sequencing Center for Infectious Disease"/>
            <person name="Wu L."/>
            <person name="Ma J."/>
        </authorList>
    </citation>
    <scope>NUCLEOTIDE SEQUENCE [LARGE SCALE GENOMIC DNA]</scope>
    <source>
        <strain evidence="4">KCTC 23299</strain>
    </source>
</reference>
<keyword evidence="1" id="KW-0479">Metal-binding</keyword>
<organism evidence="3 4">
    <name type="scientific">Terrimonas rubra</name>
    <dbReference type="NCBI Taxonomy" id="1035890"/>
    <lineage>
        <taxon>Bacteria</taxon>
        <taxon>Pseudomonadati</taxon>
        <taxon>Bacteroidota</taxon>
        <taxon>Chitinophagia</taxon>
        <taxon>Chitinophagales</taxon>
        <taxon>Chitinophagaceae</taxon>
        <taxon>Terrimonas</taxon>
    </lineage>
</organism>
<dbReference type="GO" id="GO:0016829">
    <property type="term" value="F:lyase activity"/>
    <property type="evidence" value="ECO:0007669"/>
    <property type="project" value="UniProtKB-KW"/>
</dbReference>
<name>A0ABW6A5C3_9BACT</name>
<keyword evidence="4" id="KW-1185">Reference proteome</keyword>
<gene>
    <name evidence="3" type="ORF">ACFS6H_12560</name>
</gene>
<dbReference type="InterPro" id="IPR011050">
    <property type="entry name" value="Pectin_lyase_fold/virulence"/>
</dbReference>
<evidence type="ECO:0000313" key="3">
    <source>
        <dbReference type="EMBL" id="MFD2920550.1"/>
    </source>
</evidence>
<dbReference type="Proteomes" id="UP001597511">
    <property type="component" value="Unassembled WGS sequence"/>
</dbReference>
<dbReference type="InterPro" id="IPR052063">
    <property type="entry name" value="Polysaccharide_Lyase_1"/>
</dbReference>